<evidence type="ECO:0000313" key="3">
    <source>
        <dbReference type="Proteomes" id="UP000008281"/>
    </source>
</evidence>
<feature type="compositionally biased region" description="Acidic residues" evidence="1">
    <location>
        <begin position="204"/>
        <end position="217"/>
    </location>
</feature>
<protein>
    <submittedName>
        <fullName evidence="2">Uncharacterized protein</fullName>
    </submittedName>
</protein>
<dbReference type="OMA" id="PREPNEL"/>
<sequence>MSSARKLFNSPTASVLKTEDSDDFEEFPIGAIAYTREELFARMEFRRNPQVPSLTVSNQIKEESQDSFDNFALNEVKAEQDPFDAFEPNELLAAPTQESTPAIEPREPNELLAPAPDVTPAVEVHQEDLVKSEFFGRTLDQFMDAANRGLGTVRATMTEGKVALEYTKSPKKVDEPLIIVDEPISDSQASSVTTPKRRLRVIDSDDEDDDEEGENEENTTPVKTKEMEDVTTPSPAKRMRTLNLNPEDVLTDEDLEEEDESIVFSQDTDPDYYPDTQEQRDRPSDFRIPRSAPRDPLDLDY</sequence>
<keyword evidence="3" id="KW-1185">Reference proteome</keyword>
<dbReference type="STRING" id="31234.E3M1D1"/>
<dbReference type="OrthoDB" id="5877707at2759"/>
<proteinExistence type="predicted"/>
<dbReference type="InParanoid" id="E3M1D1"/>
<dbReference type="HOGENOM" id="CLU_991235_0_0_1"/>
<dbReference type="AlphaFoldDB" id="E3M1D1"/>
<feature type="region of interest" description="Disordered" evidence="1">
    <location>
        <begin position="172"/>
        <end position="301"/>
    </location>
</feature>
<name>E3M1D1_CAERE</name>
<organism evidence="3">
    <name type="scientific">Caenorhabditis remanei</name>
    <name type="common">Caenorhabditis vulgaris</name>
    <dbReference type="NCBI Taxonomy" id="31234"/>
    <lineage>
        <taxon>Eukaryota</taxon>
        <taxon>Metazoa</taxon>
        <taxon>Ecdysozoa</taxon>
        <taxon>Nematoda</taxon>
        <taxon>Chromadorea</taxon>
        <taxon>Rhabditida</taxon>
        <taxon>Rhabditina</taxon>
        <taxon>Rhabditomorpha</taxon>
        <taxon>Rhabditoidea</taxon>
        <taxon>Rhabditidae</taxon>
        <taxon>Peloderinae</taxon>
        <taxon>Caenorhabditis</taxon>
    </lineage>
</organism>
<feature type="compositionally biased region" description="Basic and acidic residues" evidence="1">
    <location>
        <begin position="277"/>
        <end position="301"/>
    </location>
</feature>
<dbReference type="eggNOG" id="ENOG502TISN">
    <property type="taxonomic scope" value="Eukaryota"/>
</dbReference>
<evidence type="ECO:0000313" key="2">
    <source>
        <dbReference type="EMBL" id="EFO88898.1"/>
    </source>
</evidence>
<gene>
    <name evidence="2" type="ORF">CRE_06520</name>
</gene>
<dbReference type="EMBL" id="DS268421">
    <property type="protein sequence ID" value="EFO88898.1"/>
    <property type="molecule type" value="Genomic_DNA"/>
</dbReference>
<accession>E3M1D1</accession>
<reference evidence="2" key="1">
    <citation type="submission" date="2007-07" db="EMBL/GenBank/DDBJ databases">
        <title>PCAP assembly of the Caenorhabditis remanei genome.</title>
        <authorList>
            <consortium name="The Caenorhabditis remanei Sequencing Consortium"/>
            <person name="Wilson R.K."/>
        </authorList>
    </citation>
    <scope>NUCLEOTIDE SEQUENCE [LARGE SCALE GENOMIC DNA]</scope>
    <source>
        <strain evidence="2">PB4641</strain>
    </source>
</reference>
<dbReference type="Proteomes" id="UP000008281">
    <property type="component" value="Unassembled WGS sequence"/>
</dbReference>
<evidence type="ECO:0000256" key="1">
    <source>
        <dbReference type="SAM" id="MobiDB-lite"/>
    </source>
</evidence>
<feature type="compositionally biased region" description="Acidic residues" evidence="1">
    <location>
        <begin position="249"/>
        <end position="261"/>
    </location>
</feature>
<feature type="compositionally biased region" description="Polar residues" evidence="1">
    <location>
        <begin position="185"/>
        <end position="194"/>
    </location>
</feature>